<dbReference type="SMART" id="SM00870">
    <property type="entry name" value="Asparaginase"/>
    <property type="match status" value="1"/>
</dbReference>
<reference evidence="12" key="1">
    <citation type="submission" date="2020-09" db="EMBL/GenBank/DDBJ databases">
        <authorList>
            <person name="Kikuchi T."/>
        </authorList>
    </citation>
    <scope>NUCLEOTIDE SEQUENCE</scope>
    <source>
        <strain evidence="12">Ka4C1</strain>
    </source>
</reference>
<dbReference type="GO" id="GO:0009066">
    <property type="term" value="P:aspartate family amino acid metabolic process"/>
    <property type="evidence" value="ECO:0007669"/>
    <property type="project" value="UniProtKB-ARBA"/>
</dbReference>
<dbReference type="Pfam" id="PF12796">
    <property type="entry name" value="Ank_2"/>
    <property type="match status" value="2"/>
</dbReference>
<dbReference type="Proteomes" id="UP000659654">
    <property type="component" value="Unassembled WGS sequence"/>
</dbReference>
<dbReference type="EMBL" id="CAJFDI010000005">
    <property type="protein sequence ID" value="CAD5229796.1"/>
    <property type="molecule type" value="Genomic_DNA"/>
</dbReference>
<dbReference type="Gene3D" id="3.40.50.40">
    <property type="match status" value="1"/>
</dbReference>
<name>A0A7I8XLH1_BURXY</name>
<feature type="binding site" evidence="7">
    <location>
        <position position="189"/>
    </location>
    <ligand>
        <name>substrate</name>
    </ligand>
</feature>
<dbReference type="InterPro" id="IPR027473">
    <property type="entry name" value="L-asparaginase_C"/>
</dbReference>
<evidence type="ECO:0000256" key="4">
    <source>
        <dbReference type="ARBA" id="ARBA00023043"/>
    </source>
</evidence>
<dbReference type="SUPFAM" id="SSF53774">
    <property type="entry name" value="Glutaminase/Asparaginase"/>
    <property type="match status" value="1"/>
</dbReference>
<dbReference type="InterPro" id="IPR036152">
    <property type="entry name" value="Asp/glu_Ase-like_sf"/>
</dbReference>
<dbReference type="Pfam" id="PF17763">
    <property type="entry name" value="Asparaginase_C"/>
    <property type="match status" value="1"/>
</dbReference>
<feature type="domain" description="L-asparaginase N-terminal" evidence="10">
    <location>
        <begin position="110"/>
        <end position="322"/>
    </location>
</feature>
<dbReference type="FunFam" id="3.40.50.1170:FF:000003">
    <property type="entry name" value="60 kDa lysophospholipase"/>
    <property type="match status" value="1"/>
</dbReference>
<dbReference type="SUPFAM" id="SSF48403">
    <property type="entry name" value="Ankyrin repeat"/>
    <property type="match status" value="1"/>
</dbReference>
<organism evidence="12 13">
    <name type="scientific">Bursaphelenchus xylophilus</name>
    <name type="common">Pinewood nematode worm</name>
    <name type="synonym">Aphelenchoides xylophilus</name>
    <dbReference type="NCBI Taxonomy" id="6326"/>
    <lineage>
        <taxon>Eukaryota</taxon>
        <taxon>Metazoa</taxon>
        <taxon>Ecdysozoa</taxon>
        <taxon>Nematoda</taxon>
        <taxon>Chromadorea</taxon>
        <taxon>Rhabditida</taxon>
        <taxon>Tylenchina</taxon>
        <taxon>Tylenchomorpha</taxon>
        <taxon>Aphelenchoidea</taxon>
        <taxon>Aphelenchoididae</taxon>
        <taxon>Bursaphelenchus</taxon>
    </lineage>
</organism>
<dbReference type="PIRSF" id="PIRSF500176">
    <property type="entry name" value="L_ASNase"/>
    <property type="match status" value="1"/>
</dbReference>
<feature type="repeat" description="ANK" evidence="8">
    <location>
        <begin position="533"/>
        <end position="565"/>
    </location>
</feature>
<dbReference type="InterPro" id="IPR027475">
    <property type="entry name" value="Asparaginase/glutaminase_AS2"/>
</dbReference>
<dbReference type="InterPro" id="IPR006033">
    <property type="entry name" value="AsnA_fam"/>
</dbReference>
<keyword evidence="2" id="KW-0677">Repeat</keyword>
<dbReference type="OrthoDB" id="542841at2759"/>
<dbReference type="EMBL" id="CAJFCV020000005">
    <property type="protein sequence ID" value="CAG9120529.1"/>
    <property type="molecule type" value="Genomic_DNA"/>
</dbReference>
<evidence type="ECO:0000313" key="12">
    <source>
        <dbReference type="EMBL" id="CAD5229796.1"/>
    </source>
</evidence>
<dbReference type="PROSITE" id="PS00917">
    <property type="entry name" value="ASN_GLN_ASE_2"/>
    <property type="match status" value="1"/>
</dbReference>
<comment type="caution">
    <text evidence="12">The sequence shown here is derived from an EMBL/GenBank/DDBJ whole genome shotgun (WGS) entry which is preliminary data.</text>
</comment>
<proteinExistence type="inferred from homology"/>
<dbReference type="PANTHER" id="PTHR11707">
    <property type="entry name" value="L-ASPARAGINASE"/>
    <property type="match status" value="1"/>
</dbReference>
<dbReference type="InterPro" id="IPR041725">
    <property type="entry name" value="L-asparaginase_I"/>
</dbReference>
<dbReference type="PROSITE" id="PS50297">
    <property type="entry name" value="ANK_REP_REGION"/>
    <property type="match status" value="2"/>
</dbReference>
<keyword evidence="3" id="KW-0378">Hydrolase</keyword>
<dbReference type="PIRSF" id="PIRSF001220">
    <property type="entry name" value="L-ASNase_gatD"/>
    <property type="match status" value="1"/>
</dbReference>
<evidence type="ECO:0000256" key="9">
    <source>
        <dbReference type="PROSITE-ProRule" id="PRU10100"/>
    </source>
</evidence>
<dbReference type="PROSITE" id="PS51732">
    <property type="entry name" value="ASN_GLN_ASE_3"/>
    <property type="match status" value="1"/>
</dbReference>
<evidence type="ECO:0000256" key="5">
    <source>
        <dbReference type="ARBA" id="ARBA00061199"/>
    </source>
</evidence>
<dbReference type="CDD" id="cd08963">
    <property type="entry name" value="L-asparaginase_I"/>
    <property type="match status" value="1"/>
</dbReference>
<feature type="active site" evidence="9">
    <location>
        <position position="220"/>
    </location>
</feature>
<evidence type="ECO:0000313" key="13">
    <source>
        <dbReference type="Proteomes" id="UP000659654"/>
    </source>
</evidence>
<dbReference type="NCBIfam" id="TIGR00519">
    <property type="entry name" value="asnASE_I"/>
    <property type="match status" value="1"/>
</dbReference>
<accession>A0A7I8XLH1</accession>
<dbReference type="SFLD" id="SFLDS00057">
    <property type="entry name" value="Glutaminase/Asparaginase"/>
    <property type="match status" value="1"/>
</dbReference>
<dbReference type="Gene3D" id="1.25.40.20">
    <property type="entry name" value="Ankyrin repeat-containing domain"/>
    <property type="match status" value="2"/>
</dbReference>
<evidence type="ECO:0000256" key="6">
    <source>
        <dbReference type="PIRSR" id="PIRSR001220-1"/>
    </source>
</evidence>
<feature type="repeat" description="ANK" evidence="8">
    <location>
        <begin position="632"/>
        <end position="664"/>
    </location>
</feature>
<dbReference type="Pfam" id="PF00710">
    <property type="entry name" value="Asparaginase"/>
    <property type="match status" value="1"/>
</dbReference>
<sequence length="698" mass="77014">MNLVFQLLETKSQYGICIAATKGFSTEFPNYIPMGSVEKIPEEELLENGEIDEKRVSSPIDESFFPKNLTISTSGRVKKVSASHLHQIHLINQQGRRRLSSIHESANENKVLVLYTGGTIGMRTKDGVYSPEPHFLPSAIRALPPLNDVEYVEKHYDKAEVKPYCLPPVKGFNERVIYWVVEYEPLLDSSDMTFDDWIRIAHDIKKSYQHYDGFVVLHGTDTLAYTACALSFMMEQLGKPVVVTGSQIPVAEVRSDGRENLIGALIVAGHLDIPEVCVYFNNKLLRGNRTTKLDNWGLDAFISPNNSPLAVMDISIGVNWENIFRSNQIAPFNVCDQLCRNVGILRIFPSIPIESVRAVFRPPTQGVVIQAYGSGNIPLRRLDIIEEITNAVNRGCLVLNVSQCLKGKVNTSYATGAVLTKAGVISGSDMTTEAALTKLAYVLGCESSMEEKKLMLMQNLRGELTIQQPTALNELDIIPRLAKYLQLTSSHEQNILKEALLTPLVSHAAHTNDTRLLESLRLSGANFANTDYNRRNALHVAAASANLESVQYLLQHGVSVHVRDANHENALQAAIQTKNLEVIKALRAAGAHLSAHSVRVGTELCLTASQEDIDGLRAWLAAGASPNEVDYDGRTALHVAVHRNLEKVVVFLCENGADPTVFDNQGRRPIDEAQNIAVKELLNETATRIHSNGANPCC</sequence>
<evidence type="ECO:0000256" key="2">
    <source>
        <dbReference type="ARBA" id="ARBA00022737"/>
    </source>
</evidence>
<dbReference type="InterPro" id="IPR006034">
    <property type="entry name" value="Asparaginase/glutaminase-like"/>
</dbReference>
<dbReference type="InterPro" id="IPR037152">
    <property type="entry name" value="L-asparaginase_N_sf"/>
</dbReference>
<feature type="active site" description="O-isoaspartyl threonine intermediate" evidence="6">
    <location>
        <position position="119"/>
    </location>
</feature>
<keyword evidence="4 8" id="KW-0040">ANK repeat</keyword>
<dbReference type="InterPro" id="IPR002110">
    <property type="entry name" value="Ankyrin_rpt"/>
</dbReference>
<dbReference type="PANTHER" id="PTHR11707:SF28">
    <property type="entry name" value="60 KDA LYSOPHOSPHOLIPASE"/>
    <property type="match status" value="1"/>
</dbReference>
<dbReference type="FunFam" id="3.40.50.40:FF:000001">
    <property type="entry name" value="L-asparaginase 1"/>
    <property type="match status" value="1"/>
</dbReference>
<dbReference type="Proteomes" id="UP000582659">
    <property type="component" value="Unassembled WGS sequence"/>
</dbReference>
<dbReference type="Gene3D" id="3.40.50.1170">
    <property type="entry name" value="L-asparaginase, N-terminal domain"/>
    <property type="match status" value="1"/>
</dbReference>
<evidence type="ECO:0000256" key="1">
    <source>
        <dbReference type="ARBA" id="ARBA00012920"/>
    </source>
</evidence>
<comment type="similarity">
    <text evidence="5">In the N-terminal section; belongs to the asparaginase 1 family.</text>
</comment>
<feature type="domain" description="Asparaginase/glutaminase C-terminal" evidence="11">
    <location>
        <begin position="341"/>
        <end position="453"/>
    </location>
</feature>
<dbReference type="SMR" id="A0A7I8XLH1"/>
<dbReference type="PRINTS" id="PR00139">
    <property type="entry name" value="ASNGLNASE"/>
</dbReference>
<evidence type="ECO:0000256" key="3">
    <source>
        <dbReference type="ARBA" id="ARBA00022801"/>
    </source>
</evidence>
<dbReference type="PROSITE" id="PS50088">
    <property type="entry name" value="ANK_REPEAT"/>
    <property type="match status" value="2"/>
</dbReference>
<protein>
    <recommendedName>
        <fullName evidence="1">asparaginase</fullName>
        <ecNumber evidence="1">3.5.1.1</ecNumber>
    </recommendedName>
</protein>
<evidence type="ECO:0000256" key="7">
    <source>
        <dbReference type="PIRSR" id="PIRSR001220-2"/>
    </source>
</evidence>
<dbReference type="SMART" id="SM00248">
    <property type="entry name" value="ANK"/>
    <property type="match status" value="3"/>
</dbReference>
<gene>
    <name evidence="12" type="ORF">BXYJ_LOCUS10666</name>
</gene>
<dbReference type="InterPro" id="IPR027474">
    <property type="entry name" value="L-asparaginase_N"/>
</dbReference>
<dbReference type="GO" id="GO:0004067">
    <property type="term" value="F:asparaginase activity"/>
    <property type="evidence" value="ECO:0007669"/>
    <property type="project" value="UniProtKB-UniRule"/>
</dbReference>
<dbReference type="AlphaFoldDB" id="A0A7I8XLH1"/>
<dbReference type="InterPro" id="IPR040919">
    <property type="entry name" value="Asparaginase_C"/>
</dbReference>
<keyword evidence="13" id="KW-1185">Reference proteome</keyword>
<dbReference type="InterPro" id="IPR036770">
    <property type="entry name" value="Ankyrin_rpt-contain_sf"/>
</dbReference>
<evidence type="ECO:0000259" key="10">
    <source>
        <dbReference type="Pfam" id="PF00710"/>
    </source>
</evidence>
<feature type="binding site" evidence="7">
    <location>
        <begin position="220"/>
        <end position="221"/>
    </location>
    <ligand>
        <name>substrate</name>
    </ligand>
</feature>
<evidence type="ECO:0000256" key="8">
    <source>
        <dbReference type="PROSITE-ProRule" id="PRU00023"/>
    </source>
</evidence>
<dbReference type="EC" id="3.5.1.1" evidence="1"/>
<evidence type="ECO:0000259" key="11">
    <source>
        <dbReference type="Pfam" id="PF17763"/>
    </source>
</evidence>